<keyword evidence="6" id="KW-0614">Plasmid</keyword>
<sequence length="268" mass="29581">MQRLKSERSNMLDRSSFALSPAASGKGELAERALRSAIVNCVMEPGERLSEVALVEEFALGRGAVRAALARLKSAGLVSSSARSGWAVMPISASEIRELSAARRHLEPLLSSVLLDEVALQRLVMLADTHLALTQRGDMNDDILPTIRRCEREILELLAERLGMPIVAGWLVDLWDRSVRLVNFFEKTGRVRLVPAGRSQLVHAIIDGRKAEALEHLAAANTSLETYLFDRFLESEAVVGGRGNRRTVAKDKPGRVKRPKDSIDRTRI</sequence>
<organism evidence="6 7">
    <name type="scientific">Agrobacterium tumefaciens</name>
    <dbReference type="NCBI Taxonomy" id="358"/>
    <lineage>
        <taxon>Bacteria</taxon>
        <taxon>Pseudomonadati</taxon>
        <taxon>Pseudomonadota</taxon>
        <taxon>Alphaproteobacteria</taxon>
        <taxon>Hyphomicrobiales</taxon>
        <taxon>Rhizobiaceae</taxon>
        <taxon>Rhizobium/Agrobacterium group</taxon>
        <taxon>Agrobacterium</taxon>
        <taxon>Agrobacterium tumefaciens complex</taxon>
    </lineage>
</organism>
<evidence type="ECO:0000256" key="1">
    <source>
        <dbReference type="ARBA" id="ARBA00023015"/>
    </source>
</evidence>
<proteinExistence type="predicted"/>
<dbReference type="InterPro" id="IPR036388">
    <property type="entry name" value="WH-like_DNA-bd_sf"/>
</dbReference>
<dbReference type="AlphaFoldDB" id="A0AAE6BIF6"/>
<feature type="compositionally biased region" description="Basic and acidic residues" evidence="4">
    <location>
        <begin position="248"/>
        <end position="268"/>
    </location>
</feature>
<dbReference type="InterPro" id="IPR036390">
    <property type="entry name" value="WH_DNA-bd_sf"/>
</dbReference>
<dbReference type="PROSITE" id="PS50949">
    <property type="entry name" value="HTH_GNTR"/>
    <property type="match status" value="1"/>
</dbReference>
<dbReference type="InterPro" id="IPR000524">
    <property type="entry name" value="Tscrpt_reg_HTH_GntR"/>
</dbReference>
<reference evidence="6 7" key="1">
    <citation type="submission" date="2019-04" db="EMBL/GenBank/DDBJ databases">
        <title>Complete genome sequence of Agrobacterium tumefaciens CFBP5877.</title>
        <authorList>
            <person name="Huang Y.-Y."/>
            <person name="Chiang H.-Y."/>
            <person name="Chou L."/>
            <person name="Lai E.-M."/>
            <person name="Kuo C.-H."/>
        </authorList>
    </citation>
    <scope>NUCLEOTIDE SEQUENCE [LARGE SCALE GENOMIC DNA]</scope>
    <source>
        <strain evidence="6 7">CFBP5877</strain>
        <plasmid evidence="7">patcfbp5877a</plasmid>
    </source>
</reference>
<dbReference type="SMART" id="SM00345">
    <property type="entry name" value="HTH_GNTR"/>
    <property type="match status" value="1"/>
</dbReference>
<dbReference type="SUPFAM" id="SSF46785">
    <property type="entry name" value="Winged helix' DNA-binding domain"/>
    <property type="match status" value="1"/>
</dbReference>
<evidence type="ECO:0000256" key="4">
    <source>
        <dbReference type="SAM" id="MobiDB-lite"/>
    </source>
</evidence>
<evidence type="ECO:0000256" key="3">
    <source>
        <dbReference type="ARBA" id="ARBA00023163"/>
    </source>
</evidence>
<evidence type="ECO:0000313" key="6">
    <source>
        <dbReference type="EMBL" id="QCL82620.1"/>
    </source>
</evidence>
<dbReference type="PANTHER" id="PTHR43537">
    <property type="entry name" value="TRANSCRIPTIONAL REGULATOR, GNTR FAMILY"/>
    <property type="match status" value="1"/>
</dbReference>
<dbReference type="GO" id="GO:0003677">
    <property type="term" value="F:DNA binding"/>
    <property type="evidence" value="ECO:0007669"/>
    <property type="project" value="UniProtKB-KW"/>
</dbReference>
<gene>
    <name evidence="6" type="ORF">CFBP5877_26340</name>
</gene>
<keyword evidence="2" id="KW-0238">DNA-binding</keyword>
<geneLocation type="plasmid" evidence="7">
    <name>patcfbp5877a</name>
</geneLocation>
<feature type="region of interest" description="Disordered" evidence="4">
    <location>
        <begin position="244"/>
        <end position="268"/>
    </location>
</feature>
<dbReference type="Proteomes" id="UP000298579">
    <property type="component" value="Plasmid pAtCFBP5877a"/>
</dbReference>
<accession>A0AAE6BIF6</accession>
<evidence type="ECO:0000313" key="7">
    <source>
        <dbReference type="Proteomes" id="UP000298579"/>
    </source>
</evidence>
<evidence type="ECO:0000259" key="5">
    <source>
        <dbReference type="PROSITE" id="PS50949"/>
    </source>
</evidence>
<feature type="domain" description="HTH gntR-type" evidence="5">
    <location>
        <begin position="24"/>
        <end position="91"/>
    </location>
</feature>
<dbReference type="PANTHER" id="PTHR43537:SF5">
    <property type="entry name" value="UXU OPERON TRANSCRIPTIONAL REGULATOR"/>
    <property type="match status" value="1"/>
</dbReference>
<dbReference type="Gene3D" id="1.10.10.10">
    <property type="entry name" value="Winged helix-like DNA-binding domain superfamily/Winged helix DNA-binding domain"/>
    <property type="match status" value="1"/>
</dbReference>
<keyword evidence="1" id="KW-0805">Transcription regulation</keyword>
<dbReference type="Pfam" id="PF00392">
    <property type="entry name" value="GntR"/>
    <property type="match status" value="1"/>
</dbReference>
<evidence type="ECO:0000256" key="2">
    <source>
        <dbReference type="ARBA" id="ARBA00023125"/>
    </source>
</evidence>
<keyword evidence="3" id="KW-0804">Transcription</keyword>
<dbReference type="GO" id="GO:0003700">
    <property type="term" value="F:DNA-binding transcription factor activity"/>
    <property type="evidence" value="ECO:0007669"/>
    <property type="project" value="InterPro"/>
</dbReference>
<name>A0AAE6BIF6_AGRTU</name>
<dbReference type="EMBL" id="CP039899">
    <property type="protein sequence ID" value="QCL82620.1"/>
    <property type="molecule type" value="Genomic_DNA"/>
</dbReference>
<protein>
    <submittedName>
        <fullName evidence="6">GntR family transcriptional regulator</fullName>
    </submittedName>
</protein>